<dbReference type="Proteomes" id="UP001302321">
    <property type="component" value="Unassembled WGS sequence"/>
</dbReference>
<dbReference type="AlphaFoldDB" id="A0AAN7A4T5"/>
<dbReference type="GO" id="GO:0008237">
    <property type="term" value="F:metallopeptidase activity"/>
    <property type="evidence" value="ECO:0007669"/>
    <property type="project" value="InterPro"/>
</dbReference>
<gene>
    <name evidence="1" type="ORF">QBC36DRAFT_349542</name>
</gene>
<comment type="caution">
    <text evidence="1">The sequence shown here is derived from an EMBL/GenBank/DDBJ whole genome shotgun (WGS) entry which is preliminary data.</text>
</comment>
<reference evidence="1" key="1">
    <citation type="journal article" date="2023" name="Mol. Phylogenet. Evol.">
        <title>Genome-scale phylogeny and comparative genomics of the fungal order Sordariales.</title>
        <authorList>
            <person name="Hensen N."/>
            <person name="Bonometti L."/>
            <person name="Westerberg I."/>
            <person name="Brannstrom I.O."/>
            <person name="Guillou S."/>
            <person name="Cros-Aarteil S."/>
            <person name="Calhoun S."/>
            <person name="Haridas S."/>
            <person name="Kuo A."/>
            <person name="Mondo S."/>
            <person name="Pangilinan J."/>
            <person name="Riley R."/>
            <person name="LaButti K."/>
            <person name="Andreopoulos B."/>
            <person name="Lipzen A."/>
            <person name="Chen C."/>
            <person name="Yan M."/>
            <person name="Daum C."/>
            <person name="Ng V."/>
            <person name="Clum A."/>
            <person name="Steindorff A."/>
            <person name="Ohm R.A."/>
            <person name="Martin F."/>
            <person name="Silar P."/>
            <person name="Natvig D.O."/>
            <person name="Lalanne C."/>
            <person name="Gautier V."/>
            <person name="Ament-Velasquez S.L."/>
            <person name="Kruys A."/>
            <person name="Hutchinson M.I."/>
            <person name="Powell A.J."/>
            <person name="Barry K."/>
            <person name="Miller A.N."/>
            <person name="Grigoriev I.V."/>
            <person name="Debuchy R."/>
            <person name="Gladieux P."/>
            <person name="Hiltunen Thoren M."/>
            <person name="Johannesson H."/>
        </authorList>
    </citation>
    <scope>NUCLEOTIDE SEQUENCE</scope>
    <source>
        <strain evidence="1">CBS 892.96</strain>
    </source>
</reference>
<reference evidence="1" key="2">
    <citation type="submission" date="2023-05" db="EMBL/GenBank/DDBJ databases">
        <authorList>
            <consortium name="Lawrence Berkeley National Laboratory"/>
            <person name="Steindorff A."/>
            <person name="Hensen N."/>
            <person name="Bonometti L."/>
            <person name="Westerberg I."/>
            <person name="Brannstrom I.O."/>
            <person name="Guillou S."/>
            <person name="Cros-Aarteil S."/>
            <person name="Calhoun S."/>
            <person name="Haridas S."/>
            <person name="Kuo A."/>
            <person name="Mondo S."/>
            <person name="Pangilinan J."/>
            <person name="Riley R."/>
            <person name="Labutti K."/>
            <person name="Andreopoulos B."/>
            <person name="Lipzen A."/>
            <person name="Chen C."/>
            <person name="Yanf M."/>
            <person name="Daum C."/>
            <person name="Ng V."/>
            <person name="Clum A."/>
            <person name="Ohm R."/>
            <person name="Martin F."/>
            <person name="Silar P."/>
            <person name="Natvig D."/>
            <person name="Lalanne C."/>
            <person name="Gautier V."/>
            <person name="Ament-Velasquez S.L."/>
            <person name="Kruys A."/>
            <person name="Hutchinson M.I."/>
            <person name="Powell A.J."/>
            <person name="Barry K."/>
            <person name="Miller A.N."/>
            <person name="Grigoriev I.V."/>
            <person name="Debuchy R."/>
            <person name="Gladieux P."/>
            <person name="Thoren M.H."/>
            <person name="Johannesson H."/>
        </authorList>
    </citation>
    <scope>NUCLEOTIDE SEQUENCE</scope>
    <source>
        <strain evidence="1">CBS 892.96</strain>
    </source>
</reference>
<keyword evidence="2" id="KW-1185">Reference proteome</keyword>
<dbReference type="EMBL" id="MU866424">
    <property type="protein sequence ID" value="KAK4172447.1"/>
    <property type="molecule type" value="Genomic_DNA"/>
</dbReference>
<protein>
    <recommendedName>
        <fullName evidence="3">Conidiation-specific protein 13</fullName>
    </recommendedName>
</protein>
<dbReference type="InterPro" id="IPR024079">
    <property type="entry name" value="MetalloPept_cat_dom_sf"/>
</dbReference>
<accession>A0AAN7A4T5</accession>
<organism evidence="1 2">
    <name type="scientific">Triangularia setosa</name>
    <dbReference type="NCBI Taxonomy" id="2587417"/>
    <lineage>
        <taxon>Eukaryota</taxon>
        <taxon>Fungi</taxon>
        <taxon>Dikarya</taxon>
        <taxon>Ascomycota</taxon>
        <taxon>Pezizomycotina</taxon>
        <taxon>Sordariomycetes</taxon>
        <taxon>Sordariomycetidae</taxon>
        <taxon>Sordariales</taxon>
        <taxon>Podosporaceae</taxon>
        <taxon>Triangularia</taxon>
    </lineage>
</organism>
<evidence type="ECO:0008006" key="3">
    <source>
        <dbReference type="Google" id="ProtNLM"/>
    </source>
</evidence>
<sequence length="328" mass="35534">MIPSKSQLLTAATAALLASQNASGQKLTKPILNPEYDLNAMNQAFLPQLIAPATTSINKWAWGKLPEFCKSESIHEGFSAYDMEVWEVTFADCSQPWYMCRHNQSTMSVGGMINAFGGLPVGTRDFIRHIVVFPDFMTPGIAAHAKSGSGDLMFGHNYIDRTLWIHEAGHIFDRQHGNNGDYSATSAWLNVYNSDSHLPTSYANTNQAENFAEHVILATYDNVVPGGLAGIPAPTPDRQAVQNQYTNVKNLLGNKIRKITGATCSRQPTPLIGVTSPVVCMGPDALAQGACVGTPNMKRDENGHDALIAAAEKEPGVYEPASRWTQAA</sequence>
<proteinExistence type="predicted"/>
<evidence type="ECO:0000313" key="2">
    <source>
        <dbReference type="Proteomes" id="UP001302321"/>
    </source>
</evidence>
<dbReference type="Gene3D" id="3.40.390.10">
    <property type="entry name" value="Collagenase (Catalytic Domain)"/>
    <property type="match status" value="1"/>
</dbReference>
<dbReference type="SUPFAM" id="SSF55486">
    <property type="entry name" value="Metalloproteases ('zincins'), catalytic domain"/>
    <property type="match status" value="1"/>
</dbReference>
<name>A0AAN7A4T5_9PEZI</name>
<evidence type="ECO:0000313" key="1">
    <source>
        <dbReference type="EMBL" id="KAK4172447.1"/>
    </source>
</evidence>